<dbReference type="EMBL" id="CCJV01000058">
    <property type="protein sequence ID" value="CDT13880.1"/>
    <property type="molecule type" value="Genomic_DNA"/>
</dbReference>
<evidence type="ECO:0000259" key="2">
    <source>
        <dbReference type="PROSITE" id="PS50110"/>
    </source>
</evidence>
<dbReference type="Gene3D" id="3.20.20.450">
    <property type="entry name" value="EAL domain"/>
    <property type="match status" value="1"/>
</dbReference>
<name>A0A822MV75_9VIBR</name>
<dbReference type="Proteomes" id="UP000049495">
    <property type="component" value="Unassembled WGS sequence"/>
</dbReference>
<dbReference type="InterPro" id="IPR001633">
    <property type="entry name" value="EAL_dom"/>
</dbReference>
<evidence type="ECO:0000256" key="1">
    <source>
        <dbReference type="PROSITE-ProRule" id="PRU00169"/>
    </source>
</evidence>
<evidence type="ECO:0000259" key="3">
    <source>
        <dbReference type="PROSITE" id="PS50883"/>
    </source>
</evidence>
<evidence type="ECO:0000313" key="4">
    <source>
        <dbReference type="EMBL" id="CDT13880.1"/>
    </source>
</evidence>
<dbReference type="SUPFAM" id="SSF52172">
    <property type="entry name" value="CheY-like"/>
    <property type="match status" value="1"/>
</dbReference>
<dbReference type="PROSITE" id="PS50883">
    <property type="entry name" value="EAL"/>
    <property type="match status" value="1"/>
</dbReference>
<evidence type="ECO:0000313" key="6">
    <source>
        <dbReference type="Proteomes" id="UP000049077"/>
    </source>
</evidence>
<dbReference type="CDD" id="cd01948">
    <property type="entry name" value="EAL"/>
    <property type="match status" value="1"/>
</dbReference>
<dbReference type="Pfam" id="PF00072">
    <property type="entry name" value="Response_reg"/>
    <property type="match status" value="1"/>
</dbReference>
<comment type="caution">
    <text evidence="4">The sequence shown here is derived from an EMBL/GenBank/DDBJ whole genome shotgun (WGS) entry which is preliminary data.</text>
</comment>
<evidence type="ECO:0000313" key="5">
    <source>
        <dbReference type="EMBL" id="CDT27228.1"/>
    </source>
</evidence>
<dbReference type="SUPFAM" id="SSF141868">
    <property type="entry name" value="EAL domain-like"/>
    <property type="match status" value="1"/>
</dbReference>
<keyword evidence="6" id="KW-1185">Reference proteome</keyword>
<dbReference type="Proteomes" id="UP000049077">
    <property type="component" value="Unassembled WGS sequence"/>
</dbReference>
<sequence length="414" mass="46856">MAIMLIDDESFSRKLVAHQLQKFVNEKVVYEYEHAVEALQKLESQSEDIELIFCDLQMPQMDGVEFVRHLGCIGYQGGVILMSGEDQAILDSAKRLADTYRLNILGSLHKPFSLAQLKEIIELQAPHLETVGFDAPREYSEAELRCALEQGELINYYQPQVRLRDGKTVGVEALVRWQHPKDGLVLPERFVPLAEEYGLIGDLTRVVLAGALEHIKHWKYSELKLCMSINVSMESLTSLEFPDWIQDTASKARFPLSNLVLEVTESRMMKDRQVALDILTRLRLKGAALSIDDFGTGYSSLAQLRDIPFSELKIDRIFVHGAHADKSLRAIFEASLKMAQQLGLLTVAEGVENIDDWVFLREVGCDVAQGYFIAKPMSASHLPLWLDEWESQRIGDNTMYDSIHIMPEEISGSE</sequence>
<dbReference type="PROSITE" id="PS50110">
    <property type="entry name" value="RESPONSE_REGULATORY"/>
    <property type="match status" value="1"/>
</dbReference>
<dbReference type="Gene3D" id="3.40.50.2300">
    <property type="match status" value="1"/>
</dbReference>
<dbReference type="EMBL" id="CCJX01000086">
    <property type="protein sequence ID" value="CDT27228.1"/>
    <property type="molecule type" value="Genomic_DNA"/>
</dbReference>
<dbReference type="InterPro" id="IPR001789">
    <property type="entry name" value="Sig_transdc_resp-reg_receiver"/>
</dbReference>
<dbReference type="PANTHER" id="PTHR33121:SF79">
    <property type="entry name" value="CYCLIC DI-GMP PHOSPHODIESTERASE PDED-RELATED"/>
    <property type="match status" value="1"/>
</dbReference>
<feature type="modified residue" description="4-aspartylphosphate" evidence="1">
    <location>
        <position position="55"/>
    </location>
</feature>
<dbReference type="SMART" id="SM00052">
    <property type="entry name" value="EAL"/>
    <property type="match status" value="1"/>
</dbReference>
<dbReference type="SMART" id="SM00448">
    <property type="entry name" value="REC"/>
    <property type="match status" value="1"/>
</dbReference>
<dbReference type="InterPro" id="IPR011006">
    <property type="entry name" value="CheY-like_superfamily"/>
</dbReference>
<reference evidence="7" key="1">
    <citation type="submission" date="2014-06" db="EMBL/GenBank/DDBJ databases">
        <authorList>
            <person name="Le Roux Frederique"/>
        </authorList>
    </citation>
    <scope>NUCLEOTIDE SEQUENCE [LARGE SCALE GENOMIC DNA]</scope>
    <source>
        <strain evidence="7">J5-5</strain>
    </source>
</reference>
<reference evidence="4 6" key="2">
    <citation type="submission" date="2014-06" db="EMBL/GenBank/DDBJ databases">
        <authorList>
            <person name="Le Roux F."/>
        </authorList>
    </citation>
    <scope>NUCLEOTIDE SEQUENCE</scope>
    <source>
        <strain evidence="5 6">J5-4</strain>
        <strain evidence="4">J5-5</strain>
    </source>
</reference>
<protein>
    <submittedName>
        <fullName evidence="4 5">Response regulator</fullName>
    </submittedName>
</protein>
<dbReference type="InterPro" id="IPR035919">
    <property type="entry name" value="EAL_sf"/>
</dbReference>
<keyword evidence="1" id="KW-0597">Phosphoprotein</keyword>
<feature type="domain" description="EAL" evidence="3">
    <location>
        <begin position="137"/>
        <end position="390"/>
    </location>
</feature>
<dbReference type="PANTHER" id="PTHR33121">
    <property type="entry name" value="CYCLIC DI-GMP PHOSPHODIESTERASE PDEF"/>
    <property type="match status" value="1"/>
</dbReference>
<dbReference type="OrthoDB" id="9812358at2"/>
<dbReference type="GO" id="GO:0000160">
    <property type="term" value="P:phosphorelay signal transduction system"/>
    <property type="evidence" value="ECO:0007669"/>
    <property type="project" value="InterPro"/>
</dbReference>
<dbReference type="InterPro" id="IPR050706">
    <property type="entry name" value="Cyclic-di-GMP_PDE-like"/>
</dbReference>
<organism evidence="4 7">
    <name type="scientific">Vibrio crassostreae</name>
    <dbReference type="NCBI Taxonomy" id="246167"/>
    <lineage>
        <taxon>Bacteria</taxon>
        <taxon>Pseudomonadati</taxon>
        <taxon>Pseudomonadota</taxon>
        <taxon>Gammaproteobacteria</taxon>
        <taxon>Vibrionales</taxon>
        <taxon>Vibrionaceae</taxon>
        <taxon>Vibrio</taxon>
    </lineage>
</organism>
<gene>
    <name evidence="5" type="ORF">VCR4J5_1760001</name>
    <name evidence="4" type="ORF">VCR5J5_1500017</name>
</gene>
<dbReference type="AlphaFoldDB" id="A0A822MV75"/>
<dbReference type="GO" id="GO:0071111">
    <property type="term" value="F:cyclic-guanylate-specific phosphodiesterase activity"/>
    <property type="evidence" value="ECO:0007669"/>
    <property type="project" value="InterPro"/>
</dbReference>
<proteinExistence type="predicted"/>
<accession>A0A822MV75</accession>
<dbReference type="RefSeq" id="WP_048659316.1">
    <property type="nucleotide sequence ID" value="NZ_AP025478.1"/>
</dbReference>
<evidence type="ECO:0000313" key="7">
    <source>
        <dbReference type="Proteomes" id="UP000049495"/>
    </source>
</evidence>
<feature type="domain" description="Response regulatory" evidence="2">
    <location>
        <begin position="2"/>
        <end position="125"/>
    </location>
</feature>
<dbReference type="Pfam" id="PF00563">
    <property type="entry name" value="EAL"/>
    <property type="match status" value="1"/>
</dbReference>
<dbReference type="GeneID" id="93903540"/>